<comment type="caution">
    <text evidence="4">The sequence shown here is derived from an EMBL/GenBank/DDBJ whole genome shotgun (WGS) entry which is preliminary data.</text>
</comment>
<organism evidence="4 5">
    <name type="scientific">Adhaeribacter arboris</name>
    <dbReference type="NCBI Taxonomy" id="2072846"/>
    <lineage>
        <taxon>Bacteria</taxon>
        <taxon>Pseudomonadati</taxon>
        <taxon>Bacteroidota</taxon>
        <taxon>Cytophagia</taxon>
        <taxon>Cytophagales</taxon>
        <taxon>Hymenobacteraceae</taxon>
        <taxon>Adhaeribacter</taxon>
    </lineage>
</organism>
<keyword evidence="4" id="KW-0238">DNA-binding</keyword>
<dbReference type="PANTHER" id="PTHR37299:SF1">
    <property type="entry name" value="STAGE 0 SPORULATION PROTEIN A HOMOLOG"/>
    <property type="match status" value="1"/>
</dbReference>
<gene>
    <name evidence="4" type="ORF">AHMF7605_13080</name>
</gene>
<dbReference type="InterPro" id="IPR046947">
    <property type="entry name" value="LytR-like"/>
</dbReference>
<keyword evidence="1" id="KW-0597">Phosphoprotein</keyword>
<dbReference type="SUPFAM" id="SSF52172">
    <property type="entry name" value="CheY-like"/>
    <property type="match status" value="1"/>
</dbReference>
<dbReference type="Pfam" id="PF00072">
    <property type="entry name" value="Response_reg"/>
    <property type="match status" value="1"/>
</dbReference>
<proteinExistence type="predicted"/>
<reference evidence="4 5" key="1">
    <citation type="submission" date="2018-03" db="EMBL/GenBank/DDBJ databases">
        <title>Adhaeribacter sp. HMF7605 Genome sequencing and assembly.</title>
        <authorList>
            <person name="Kang H."/>
            <person name="Kang J."/>
            <person name="Cha I."/>
            <person name="Kim H."/>
            <person name="Joh K."/>
        </authorList>
    </citation>
    <scope>NUCLEOTIDE SEQUENCE [LARGE SCALE GENOMIC DNA]</scope>
    <source>
        <strain evidence="4 5">HMF7605</strain>
    </source>
</reference>
<dbReference type="PANTHER" id="PTHR37299">
    <property type="entry name" value="TRANSCRIPTIONAL REGULATOR-RELATED"/>
    <property type="match status" value="1"/>
</dbReference>
<keyword evidence="5" id="KW-1185">Reference proteome</keyword>
<evidence type="ECO:0000256" key="1">
    <source>
        <dbReference type="PROSITE-ProRule" id="PRU00169"/>
    </source>
</evidence>
<evidence type="ECO:0000259" key="3">
    <source>
        <dbReference type="PROSITE" id="PS50930"/>
    </source>
</evidence>
<dbReference type="GO" id="GO:0003677">
    <property type="term" value="F:DNA binding"/>
    <property type="evidence" value="ECO:0007669"/>
    <property type="project" value="UniProtKB-KW"/>
</dbReference>
<accession>A0A2T2YFZ0</accession>
<dbReference type="OrthoDB" id="646623at2"/>
<evidence type="ECO:0000259" key="2">
    <source>
        <dbReference type="PROSITE" id="PS50110"/>
    </source>
</evidence>
<dbReference type="Gene3D" id="2.40.50.1020">
    <property type="entry name" value="LytTr DNA-binding domain"/>
    <property type="match status" value="1"/>
</dbReference>
<dbReference type="RefSeq" id="WP_106930004.1">
    <property type="nucleotide sequence ID" value="NZ_PYFT01000001.1"/>
</dbReference>
<dbReference type="AlphaFoldDB" id="A0A2T2YFZ0"/>
<dbReference type="EMBL" id="PYFT01000001">
    <property type="protein sequence ID" value="PSR54378.1"/>
    <property type="molecule type" value="Genomic_DNA"/>
</dbReference>
<evidence type="ECO:0000313" key="4">
    <source>
        <dbReference type="EMBL" id="PSR54378.1"/>
    </source>
</evidence>
<dbReference type="PROSITE" id="PS50110">
    <property type="entry name" value="RESPONSE_REGULATORY"/>
    <property type="match status" value="1"/>
</dbReference>
<dbReference type="InterPro" id="IPR011006">
    <property type="entry name" value="CheY-like_superfamily"/>
</dbReference>
<dbReference type="InterPro" id="IPR001789">
    <property type="entry name" value="Sig_transdc_resp-reg_receiver"/>
</dbReference>
<feature type="modified residue" description="4-aspartylphosphate" evidence="1">
    <location>
        <position position="55"/>
    </location>
</feature>
<dbReference type="SMART" id="SM00448">
    <property type="entry name" value="REC"/>
    <property type="match status" value="1"/>
</dbReference>
<dbReference type="PROSITE" id="PS50930">
    <property type="entry name" value="HTH_LYTTR"/>
    <property type="match status" value="1"/>
</dbReference>
<dbReference type="Pfam" id="PF04397">
    <property type="entry name" value="LytTR"/>
    <property type="match status" value="1"/>
</dbReference>
<protein>
    <submittedName>
        <fullName evidence="4">DNA-binding response regulator</fullName>
    </submittedName>
</protein>
<feature type="domain" description="HTH LytTR-type" evidence="3">
    <location>
        <begin position="151"/>
        <end position="258"/>
    </location>
</feature>
<dbReference type="InterPro" id="IPR007492">
    <property type="entry name" value="LytTR_DNA-bd_dom"/>
</dbReference>
<dbReference type="Proteomes" id="UP000240357">
    <property type="component" value="Unassembled WGS sequence"/>
</dbReference>
<evidence type="ECO:0000313" key="5">
    <source>
        <dbReference type="Proteomes" id="UP000240357"/>
    </source>
</evidence>
<dbReference type="Gene3D" id="3.40.50.2300">
    <property type="match status" value="1"/>
</dbReference>
<dbReference type="GO" id="GO:0000156">
    <property type="term" value="F:phosphorelay response regulator activity"/>
    <property type="evidence" value="ECO:0007669"/>
    <property type="project" value="InterPro"/>
</dbReference>
<sequence>MRTLIIEDEKLASDRLANLLQQINPEIEIIGKIESVRKAVQEFNAGLHPDLAFFDIQLADGLSFEIFDQTTVPCPIIFTTAYDEYAIKAFKVNSIDYLLKPIDADELAASLRKFRQLTLPATRPPEPTTPNLEFLQKAMQMLGHQPYKNRFVVKVGEHLKSIPVEQIDFFFSLEKATFLQTKENKRFVVDFSLEQLESLLDPQQFFRINRSYLIGLNAIQDIVSYSNSRLKTFLRNSTDTDVVVSREKVNAFKDWLDR</sequence>
<name>A0A2T2YFZ0_9BACT</name>
<dbReference type="SMART" id="SM00850">
    <property type="entry name" value="LytTR"/>
    <property type="match status" value="1"/>
</dbReference>
<dbReference type="FunFam" id="3.40.50.2300:FF:000361">
    <property type="entry name" value="Two-component system response regulator"/>
    <property type="match status" value="1"/>
</dbReference>
<feature type="domain" description="Response regulatory" evidence="2">
    <location>
        <begin position="2"/>
        <end position="115"/>
    </location>
</feature>